<dbReference type="InterPro" id="IPR013078">
    <property type="entry name" value="His_Pase_superF_clade-1"/>
</dbReference>
<dbReference type="SUPFAM" id="SSF53254">
    <property type="entry name" value="Phosphoglycerate mutase-like"/>
    <property type="match status" value="1"/>
</dbReference>
<dbReference type="PANTHER" id="PTHR48100:SF15">
    <property type="entry name" value="SEDOHEPTULOSE 1,7-BISPHOSPHATASE"/>
    <property type="match status" value="1"/>
</dbReference>
<dbReference type="Proteomes" id="UP000437736">
    <property type="component" value="Unassembled WGS sequence"/>
</dbReference>
<name>A0ABW9QYJ1_9ACTN</name>
<protein>
    <submittedName>
        <fullName evidence="1">Histidine phosphatase family protein</fullName>
    </submittedName>
</protein>
<sequence length="198" mass="22045">MQPVSAPGPTAILVRHGETEWSRARRHTGRTDLELTARGEEQAKAIRPLLEQAPPDVVLCSPLQRARRTAELAGLTPFELDDDLREWDYGEFEGRTTPDIAESLPGWTIWDGPWSGGETVEQVGERADRVLRRVLGEPAGSRVAVVAHAHLLRVLAARWVDEPARFGRLLGLDTATVSELGWEHGRRVVRRWNVAVDA</sequence>
<evidence type="ECO:0000313" key="2">
    <source>
        <dbReference type="Proteomes" id="UP000437736"/>
    </source>
</evidence>
<proteinExistence type="predicted"/>
<comment type="caution">
    <text evidence="1">The sequence shown here is derived from an EMBL/GenBank/DDBJ whole genome shotgun (WGS) entry which is preliminary data.</text>
</comment>
<dbReference type="InterPro" id="IPR029033">
    <property type="entry name" value="His_PPase_superfam"/>
</dbReference>
<gene>
    <name evidence="1" type="ORF">GHK86_16820</name>
</gene>
<dbReference type="SMART" id="SM00855">
    <property type="entry name" value="PGAM"/>
    <property type="match status" value="1"/>
</dbReference>
<reference evidence="1 2" key="1">
    <citation type="submission" date="2019-11" db="EMBL/GenBank/DDBJ databases">
        <title>Acidiferrimicrobium australis gen. nov., sp. nov., an acidophilic and obligately heterotrophic, member of the Actinobacteria that catalyses dissimilatory oxido- reduction of iron isolated from metal-rich acidic water in Chile.</title>
        <authorList>
            <person name="Gonzalez D."/>
            <person name="Huber K."/>
            <person name="Hedrich S."/>
            <person name="Rojas-Villalobos C."/>
            <person name="Quatrini R."/>
            <person name="Dinamarca M.A."/>
            <person name="Schwarz A."/>
            <person name="Canales C."/>
            <person name="Nancucheo I."/>
        </authorList>
    </citation>
    <scope>NUCLEOTIDE SEQUENCE [LARGE SCALE GENOMIC DNA]</scope>
    <source>
        <strain evidence="1 2">USS-CCA1</strain>
    </source>
</reference>
<organism evidence="1 2">
    <name type="scientific">Acidiferrimicrobium australe</name>
    <dbReference type="NCBI Taxonomy" id="2664430"/>
    <lineage>
        <taxon>Bacteria</taxon>
        <taxon>Bacillati</taxon>
        <taxon>Actinomycetota</taxon>
        <taxon>Acidimicrobiia</taxon>
        <taxon>Acidimicrobiales</taxon>
        <taxon>Acidimicrobiaceae</taxon>
        <taxon>Acidiferrimicrobium</taxon>
    </lineage>
</organism>
<evidence type="ECO:0000313" key="1">
    <source>
        <dbReference type="EMBL" id="MST34376.1"/>
    </source>
</evidence>
<dbReference type="CDD" id="cd07067">
    <property type="entry name" value="HP_PGM_like"/>
    <property type="match status" value="1"/>
</dbReference>
<keyword evidence="2" id="KW-1185">Reference proteome</keyword>
<accession>A0ABW9QYJ1</accession>
<dbReference type="InterPro" id="IPR050275">
    <property type="entry name" value="PGM_Phosphatase"/>
</dbReference>
<dbReference type="PANTHER" id="PTHR48100">
    <property type="entry name" value="BROAD-SPECIFICITY PHOSPHATASE YOR283W-RELATED"/>
    <property type="match status" value="1"/>
</dbReference>
<dbReference type="Gene3D" id="3.40.50.1240">
    <property type="entry name" value="Phosphoglycerate mutase-like"/>
    <property type="match status" value="1"/>
</dbReference>
<dbReference type="Pfam" id="PF00300">
    <property type="entry name" value="His_Phos_1"/>
    <property type="match status" value="1"/>
</dbReference>
<dbReference type="EMBL" id="WJHE01000974">
    <property type="protein sequence ID" value="MST34376.1"/>
    <property type="molecule type" value="Genomic_DNA"/>
</dbReference>